<gene>
    <name evidence="1" type="ORF">Ctob_014568</name>
</gene>
<name>A0A0M0K8I2_9EUKA</name>
<reference evidence="2" key="1">
    <citation type="journal article" date="2015" name="PLoS Genet.">
        <title>Genome Sequence and Transcriptome Analyses of Chrysochromulina tobin: Metabolic Tools for Enhanced Algal Fitness in the Prominent Order Prymnesiales (Haptophyceae).</title>
        <authorList>
            <person name="Hovde B.T."/>
            <person name="Deodato C.R."/>
            <person name="Hunsperger H.M."/>
            <person name="Ryken S.A."/>
            <person name="Yost W."/>
            <person name="Jha R.K."/>
            <person name="Patterson J."/>
            <person name="Monnat R.J. Jr."/>
            <person name="Barlow S.B."/>
            <person name="Starkenburg S.R."/>
            <person name="Cattolico R.A."/>
        </authorList>
    </citation>
    <scope>NUCLEOTIDE SEQUENCE</scope>
    <source>
        <strain evidence="2">CCMP291</strain>
    </source>
</reference>
<evidence type="ECO:0000313" key="1">
    <source>
        <dbReference type="EMBL" id="KOO35130.1"/>
    </source>
</evidence>
<sequence>MAEAAQLGGMTDSWAAHDDQSAFADLCRANLRSWPPSRVWRIWSNQYFAPLLLLNPHHALHVEAMAELLGAGSEESSSGGGVGERSLWTPAIRSMWVPRPELLAELSGFATRHRLDVTPFVAMHVRMPLKAKQMENVARCARERLAANNASTLFLATLFGANRRMLKQSLSESGLALVWFGRTLEAQAESKAGSDAALADMWLMGRAREVMVNAGSTFGYVAQGLSGGRATRYGGTHTSSQFVGDVGPNDCRDVGTTEASFHLLPQATRASTACRAGEREARRRSSALYASSTVKH</sequence>
<keyword evidence="2" id="KW-1185">Reference proteome</keyword>
<dbReference type="Gene3D" id="3.40.50.11350">
    <property type="match status" value="1"/>
</dbReference>
<comment type="caution">
    <text evidence="1">The sequence shown here is derived from an EMBL/GenBank/DDBJ whole genome shotgun (WGS) entry which is preliminary data.</text>
</comment>
<proteinExistence type="predicted"/>
<accession>A0A0M0K8I2</accession>
<dbReference type="EMBL" id="JWZX01000976">
    <property type="protein sequence ID" value="KOO35130.1"/>
    <property type="molecule type" value="Genomic_DNA"/>
</dbReference>
<protein>
    <submittedName>
        <fullName evidence="1">Uncharacterized protein</fullName>
    </submittedName>
</protein>
<organism evidence="1 2">
    <name type="scientific">Chrysochromulina tobinii</name>
    <dbReference type="NCBI Taxonomy" id="1460289"/>
    <lineage>
        <taxon>Eukaryota</taxon>
        <taxon>Haptista</taxon>
        <taxon>Haptophyta</taxon>
        <taxon>Prymnesiophyceae</taxon>
        <taxon>Prymnesiales</taxon>
        <taxon>Chrysochromulinaceae</taxon>
        <taxon>Chrysochromulina</taxon>
    </lineage>
</organism>
<dbReference type="Proteomes" id="UP000037460">
    <property type="component" value="Unassembled WGS sequence"/>
</dbReference>
<evidence type="ECO:0000313" key="2">
    <source>
        <dbReference type="Proteomes" id="UP000037460"/>
    </source>
</evidence>
<dbReference type="AlphaFoldDB" id="A0A0M0K8I2"/>